<keyword evidence="2" id="KW-1185">Reference proteome</keyword>
<gene>
    <name evidence="1" type="ORF">SAMN04487894_10840</name>
</gene>
<dbReference type="EMBL" id="FMZO01000008">
    <property type="protein sequence ID" value="SDD32763.1"/>
    <property type="molecule type" value="Genomic_DNA"/>
</dbReference>
<dbReference type="AlphaFoldDB" id="A0A1G6TUJ8"/>
<sequence>MALLYSSRAGAQSVAITPSRIFFNSPAGQAATERIRVSNTDSGVLILNAALRDWYRDSLGNKIYSGPGSLSTSNANWIRIDPQQLILQPGETKEVTVSLQVPESAKPVTNSMLFLTQVNERKPVKGIDRSGRKVDILIRVEIGIQLYNTIPGINKKDLAFIALQDRGLNTDTTRCLAATIQNTGDIATDATLRFELTEKTSGNNIKLPPRVISMLPGASQVVFINFPAQLQQGKYQATVILDGGDGTDLKVAQKEIAYD</sequence>
<dbReference type="Gene3D" id="2.60.40.10">
    <property type="entry name" value="Immunoglobulins"/>
    <property type="match status" value="1"/>
</dbReference>
<dbReference type="OrthoDB" id="1419910at2"/>
<dbReference type="Proteomes" id="UP000198757">
    <property type="component" value="Unassembled WGS sequence"/>
</dbReference>
<reference evidence="2" key="1">
    <citation type="submission" date="2016-10" db="EMBL/GenBank/DDBJ databases">
        <authorList>
            <person name="Varghese N."/>
            <person name="Submissions S."/>
        </authorList>
    </citation>
    <scope>NUCLEOTIDE SEQUENCE [LARGE SCALE GENOMIC DNA]</scope>
    <source>
        <strain evidence="2">DSM 25811 / CCM 8410 / LMG 26954 / E90</strain>
    </source>
</reference>
<protein>
    <recommendedName>
        <fullName evidence="3">P pilus assembly protein, chaperone PapD</fullName>
    </recommendedName>
</protein>
<organism evidence="1 2">
    <name type="scientific">Niabella drilacis (strain DSM 25811 / CCM 8410 / CCUG 62505 / LMG 26954 / E90)</name>
    <dbReference type="NCBI Taxonomy" id="1285928"/>
    <lineage>
        <taxon>Bacteria</taxon>
        <taxon>Pseudomonadati</taxon>
        <taxon>Bacteroidota</taxon>
        <taxon>Chitinophagia</taxon>
        <taxon>Chitinophagales</taxon>
        <taxon>Chitinophagaceae</taxon>
        <taxon>Niabella</taxon>
    </lineage>
</organism>
<evidence type="ECO:0000313" key="1">
    <source>
        <dbReference type="EMBL" id="SDD32763.1"/>
    </source>
</evidence>
<dbReference type="InterPro" id="IPR013783">
    <property type="entry name" value="Ig-like_fold"/>
</dbReference>
<evidence type="ECO:0008006" key="3">
    <source>
        <dbReference type="Google" id="ProtNLM"/>
    </source>
</evidence>
<proteinExistence type="predicted"/>
<name>A0A1G6TUJ8_NIADE</name>
<dbReference type="RefSeq" id="WP_090391140.1">
    <property type="nucleotide sequence ID" value="NZ_FMZO01000008.1"/>
</dbReference>
<accession>A0A1G6TUJ8</accession>
<evidence type="ECO:0000313" key="2">
    <source>
        <dbReference type="Proteomes" id="UP000198757"/>
    </source>
</evidence>
<dbReference type="STRING" id="1285928.SAMN04487894_10840"/>